<dbReference type="AlphaFoldDB" id="A0A382D742"/>
<protein>
    <submittedName>
        <fullName evidence="3">Uncharacterized protein</fullName>
    </submittedName>
</protein>
<keyword evidence="2" id="KW-0812">Transmembrane</keyword>
<proteinExistence type="predicted"/>
<reference evidence="3" key="1">
    <citation type="submission" date="2018-05" db="EMBL/GenBank/DDBJ databases">
        <authorList>
            <person name="Lanie J.A."/>
            <person name="Ng W.-L."/>
            <person name="Kazmierczak K.M."/>
            <person name="Andrzejewski T.M."/>
            <person name="Davidsen T.M."/>
            <person name="Wayne K.J."/>
            <person name="Tettelin H."/>
            <person name="Glass J.I."/>
            <person name="Rusch D."/>
            <person name="Podicherti R."/>
            <person name="Tsui H.-C.T."/>
            <person name="Winkler M.E."/>
        </authorList>
    </citation>
    <scope>NUCLEOTIDE SEQUENCE</scope>
</reference>
<evidence type="ECO:0000313" key="3">
    <source>
        <dbReference type="EMBL" id="SVB33531.1"/>
    </source>
</evidence>
<sequence length="67" mass="7989">MLPKNVGRPTSTIRKILLWIFVVGFWFFFYWYRGIELSNKKIPIETPLPVETPLPEKPESVNLKKQR</sequence>
<gene>
    <name evidence="3" type="ORF">METZ01_LOCUS186385</name>
</gene>
<evidence type="ECO:0000256" key="2">
    <source>
        <dbReference type="SAM" id="Phobius"/>
    </source>
</evidence>
<feature type="region of interest" description="Disordered" evidence="1">
    <location>
        <begin position="46"/>
        <end position="67"/>
    </location>
</feature>
<accession>A0A382D742</accession>
<evidence type="ECO:0000256" key="1">
    <source>
        <dbReference type="SAM" id="MobiDB-lite"/>
    </source>
</evidence>
<name>A0A382D742_9ZZZZ</name>
<organism evidence="3">
    <name type="scientific">marine metagenome</name>
    <dbReference type="NCBI Taxonomy" id="408172"/>
    <lineage>
        <taxon>unclassified sequences</taxon>
        <taxon>metagenomes</taxon>
        <taxon>ecological metagenomes</taxon>
    </lineage>
</organism>
<dbReference type="EMBL" id="UINC01037680">
    <property type="protein sequence ID" value="SVB33531.1"/>
    <property type="molecule type" value="Genomic_DNA"/>
</dbReference>
<keyword evidence="2" id="KW-0472">Membrane</keyword>
<keyword evidence="2" id="KW-1133">Transmembrane helix</keyword>
<feature type="transmembrane region" description="Helical" evidence="2">
    <location>
        <begin position="12"/>
        <end position="32"/>
    </location>
</feature>